<keyword evidence="3" id="KW-1003">Cell membrane</keyword>
<evidence type="ECO:0000313" key="8">
    <source>
        <dbReference type="EMBL" id="MDQ0268752.1"/>
    </source>
</evidence>
<evidence type="ECO:0000256" key="1">
    <source>
        <dbReference type="ARBA" id="ARBA00004193"/>
    </source>
</evidence>
<organism evidence="8 9">
    <name type="scientific">Cytobacillus purgationiresistens</name>
    <dbReference type="NCBI Taxonomy" id="863449"/>
    <lineage>
        <taxon>Bacteria</taxon>
        <taxon>Bacillati</taxon>
        <taxon>Bacillota</taxon>
        <taxon>Bacilli</taxon>
        <taxon>Bacillales</taxon>
        <taxon>Bacillaceae</taxon>
        <taxon>Cytobacillus</taxon>
    </lineage>
</organism>
<dbReference type="InterPro" id="IPR028082">
    <property type="entry name" value="Peripla_BP_I"/>
</dbReference>
<evidence type="ECO:0000256" key="4">
    <source>
        <dbReference type="ARBA" id="ARBA00022729"/>
    </source>
</evidence>
<keyword evidence="4" id="KW-0732">Signal</keyword>
<keyword evidence="5" id="KW-0472">Membrane</keyword>
<sequence length="333" mass="36765">MRANAAITKGAEKEMQTSIIKFGYLLLCLLLLASCGQPMSTGELKKAGLLVPDTVNDQVWGTKGYKGMLKIQSNYDIEVYYKEGMDSELVVERAIKEFAQKGVNLIFGHGNEYADYFNVLSPQYPDIHFISFNGDAKNSNTTSLNFEGYAMGFFGGMVAGHMTETNTVGLIAAFEWQPEIEGFYEGVNFQNKDADVKIQYVGHWDDAVRATELMDSLLDMNADVVYPAGDGYNVPVIEKVKEEGIYAIGYVSDQSDLSKSAVLTSTIQHVDVLYELVADKFNDGDLDSGNLSFDFQDDVISLGSFSPEMDEKFTESLNAAVEDYKATGKLPNQ</sequence>
<protein>
    <submittedName>
        <fullName evidence="8">Transcriptional activator of comK protein</fullName>
    </submittedName>
</protein>
<keyword evidence="9" id="KW-1185">Reference proteome</keyword>
<keyword evidence="6" id="KW-0449">Lipoprotein</keyword>
<dbReference type="InterPro" id="IPR003760">
    <property type="entry name" value="PnrA-like"/>
</dbReference>
<reference evidence="8 9" key="1">
    <citation type="submission" date="2023-07" db="EMBL/GenBank/DDBJ databases">
        <title>Genomic Encyclopedia of Type Strains, Phase IV (KMG-IV): sequencing the most valuable type-strain genomes for metagenomic binning, comparative biology and taxonomic classification.</title>
        <authorList>
            <person name="Goeker M."/>
        </authorList>
    </citation>
    <scope>NUCLEOTIDE SEQUENCE [LARGE SCALE GENOMIC DNA]</scope>
    <source>
        <strain evidence="8 9">DSM 23494</strain>
    </source>
</reference>
<dbReference type="EMBL" id="JAUSUB010000002">
    <property type="protein sequence ID" value="MDQ0268752.1"/>
    <property type="molecule type" value="Genomic_DNA"/>
</dbReference>
<evidence type="ECO:0000256" key="5">
    <source>
        <dbReference type="ARBA" id="ARBA00023136"/>
    </source>
</evidence>
<comment type="subcellular location">
    <subcellularLocation>
        <location evidence="1">Cell membrane</location>
        <topology evidence="1">Lipid-anchor</topology>
    </subcellularLocation>
</comment>
<gene>
    <name evidence="8" type="ORF">J2S17_000621</name>
</gene>
<comment type="similarity">
    <text evidence="2">Belongs to the BMP lipoprotein family.</text>
</comment>
<evidence type="ECO:0000313" key="9">
    <source>
        <dbReference type="Proteomes" id="UP001238088"/>
    </source>
</evidence>
<accession>A0ABU0ABX5</accession>
<dbReference type="InterPro" id="IPR050957">
    <property type="entry name" value="BMP_lipoprotein"/>
</dbReference>
<evidence type="ECO:0000259" key="7">
    <source>
        <dbReference type="Pfam" id="PF02608"/>
    </source>
</evidence>
<name>A0ABU0ABX5_9BACI</name>
<evidence type="ECO:0000256" key="2">
    <source>
        <dbReference type="ARBA" id="ARBA00008610"/>
    </source>
</evidence>
<proteinExistence type="inferred from homology"/>
<dbReference type="SUPFAM" id="SSF53822">
    <property type="entry name" value="Periplasmic binding protein-like I"/>
    <property type="match status" value="1"/>
</dbReference>
<dbReference type="Gene3D" id="3.40.50.2300">
    <property type="match status" value="2"/>
</dbReference>
<evidence type="ECO:0000256" key="6">
    <source>
        <dbReference type="ARBA" id="ARBA00023288"/>
    </source>
</evidence>
<dbReference type="PANTHER" id="PTHR34296:SF2">
    <property type="entry name" value="ABC TRANSPORTER GUANOSINE-BINDING PROTEIN NUPN"/>
    <property type="match status" value="1"/>
</dbReference>
<dbReference type="Pfam" id="PF02608">
    <property type="entry name" value="Bmp"/>
    <property type="match status" value="1"/>
</dbReference>
<dbReference type="Proteomes" id="UP001238088">
    <property type="component" value="Unassembled WGS sequence"/>
</dbReference>
<evidence type="ECO:0000256" key="3">
    <source>
        <dbReference type="ARBA" id="ARBA00022475"/>
    </source>
</evidence>
<dbReference type="PANTHER" id="PTHR34296">
    <property type="entry name" value="TRANSCRIPTIONAL ACTIVATOR PROTEIN MED"/>
    <property type="match status" value="1"/>
</dbReference>
<dbReference type="CDD" id="cd06353">
    <property type="entry name" value="PBP1_Med-like"/>
    <property type="match status" value="1"/>
</dbReference>
<feature type="domain" description="ABC transporter substrate-binding protein PnrA-like" evidence="7">
    <location>
        <begin position="45"/>
        <end position="332"/>
    </location>
</feature>
<comment type="caution">
    <text evidence="8">The sequence shown here is derived from an EMBL/GenBank/DDBJ whole genome shotgun (WGS) entry which is preliminary data.</text>
</comment>
<dbReference type="PROSITE" id="PS51257">
    <property type="entry name" value="PROKAR_LIPOPROTEIN"/>
    <property type="match status" value="1"/>
</dbReference>